<comment type="caution">
    <text evidence="1">The sequence shown here is derived from an EMBL/GenBank/DDBJ whole genome shotgun (WGS) entry which is preliminary data.</text>
</comment>
<evidence type="ECO:0000313" key="1">
    <source>
        <dbReference type="EMBL" id="GEM88607.1"/>
    </source>
</evidence>
<reference evidence="1 2" key="1">
    <citation type="submission" date="2019-07" db="EMBL/GenBank/DDBJ databases">
        <title>Whole genome shotgun sequence of Oceanithermus desulfurans NBRC 100063.</title>
        <authorList>
            <person name="Hosoyama A."/>
            <person name="Uohara A."/>
            <person name="Ohji S."/>
            <person name="Ichikawa N."/>
        </authorList>
    </citation>
    <scope>NUCLEOTIDE SEQUENCE [LARGE SCALE GENOMIC DNA]</scope>
    <source>
        <strain evidence="1 2">NBRC 100063</strain>
    </source>
</reference>
<evidence type="ECO:0000313" key="2">
    <source>
        <dbReference type="Proteomes" id="UP000321827"/>
    </source>
</evidence>
<protein>
    <submittedName>
        <fullName evidence="1">Uncharacterized protein</fullName>
    </submittedName>
</protein>
<dbReference type="AlphaFoldDB" id="A0A511RHM2"/>
<accession>A0A511RHM2</accession>
<proteinExistence type="predicted"/>
<dbReference type="Proteomes" id="UP000321827">
    <property type="component" value="Unassembled WGS sequence"/>
</dbReference>
<sequence>MTAQDAAGRQITALSEPVSVYFYIPTTHRYYLRDVSPGNGLYEVPMYLYDEEQDTWVRRGTGIVVDADYQPIPESDEDQVTADPDYGELFVKFEADHFSTWNVDHPLPPCR</sequence>
<dbReference type="EMBL" id="BJXN01000001">
    <property type="protein sequence ID" value="GEM88607.1"/>
    <property type="molecule type" value="Genomic_DNA"/>
</dbReference>
<organism evidence="1 2">
    <name type="scientific">Oceanithermus desulfurans NBRC 100063</name>
    <dbReference type="NCBI Taxonomy" id="1227550"/>
    <lineage>
        <taxon>Bacteria</taxon>
        <taxon>Thermotogati</taxon>
        <taxon>Deinococcota</taxon>
        <taxon>Deinococci</taxon>
        <taxon>Thermales</taxon>
        <taxon>Thermaceae</taxon>
        <taxon>Oceanithermus</taxon>
    </lineage>
</organism>
<gene>
    <name evidence="1" type="ORF">ODE01S_00410</name>
</gene>
<name>A0A511RHM2_9DEIN</name>